<evidence type="ECO:0000259" key="2">
    <source>
        <dbReference type="PROSITE" id="PS51159"/>
    </source>
</evidence>
<dbReference type="PROSITE" id="PS51159">
    <property type="entry name" value="CBM21"/>
    <property type="match status" value="1"/>
</dbReference>
<dbReference type="EMBL" id="ABDG02000027">
    <property type="protein sequence ID" value="EHK41638.1"/>
    <property type="molecule type" value="Genomic_DNA"/>
</dbReference>
<accession>G9P7P8</accession>
<feature type="compositionally biased region" description="Low complexity" evidence="1">
    <location>
        <begin position="101"/>
        <end position="111"/>
    </location>
</feature>
<dbReference type="Pfam" id="PF03370">
    <property type="entry name" value="CBM_21"/>
    <property type="match status" value="1"/>
</dbReference>
<proteinExistence type="predicted"/>
<feature type="region of interest" description="Disordered" evidence="1">
    <location>
        <begin position="1"/>
        <end position="160"/>
    </location>
</feature>
<evidence type="ECO:0000256" key="1">
    <source>
        <dbReference type="SAM" id="MobiDB-lite"/>
    </source>
</evidence>
<dbReference type="AlphaFoldDB" id="G9P7P8"/>
<dbReference type="GO" id="GO:0000164">
    <property type="term" value="C:protein phosphatase type 1 complex"/>
    <property type="evidence" value="ECO:0007669"/>
    <property type="project" value="TreeGrafter"/>
</dbReference>
<comment type="caution">
    <text evidence="3">The sequence shown here is derived from an EMBL/GenBank/DDBJ whole genome shotgun (WGS) entry which is preliminary data.</text>
</comment>
<dbReference type="GO" id="GO:0008157">
    <property type="term" value="F:protein phosphatase 1 binding"/>
    <property type="evidence" value="ECO:0007669"/>
    <property type="project" value="TreeGrafter"/>
</dbReference>
<dbReference type="GeneID" id="25778657"/>
<dbReference type="GO" id="GO:0005979">
    <property type="term" value="P:regulation of glycogen biosynthetic process"/>
    <property type="evidence" value="ECO:0007669"/>
    <property type="project" value="TreeGrafter"/>
</dbReference>
<keyword evidence="4" id="KW-1185">Reference proteome</keyword>
<feature type="region of interest" description="Disordered" evidence="1">
    <location>
        <begin position="649"/>
        <end position="672"/>
    </location>
</feature>
<feature type="compositionally biased region" description="Basic and acidic residues" evidence="1">
    <location>
        <begin position="566"/>
        <end position="580"/>
    </location>
</feature>
<dbReference type="OMA" id="TYSKAVH"/>
<evidence type="ECO:0000313" key="4">
    <source>
        <dbReference type="Proteomes" id="UP000005426"/>
    </source>
</evidence>
<gene>
    <name evidence="3" type="ORF">TRIATDRAFT_250560</name>
</gene>
<feature type="compositionally biased region" description="Polar residues" evidence="1">
    <location>
        <begin position="10"/>
        <end position="32"/>
    </location>
</feature>
<feature type="region of interest" description="Disordered" evidence="1">
    <location>
        <begin position="558"/>
        <end position="601"/>
    </location>
</feature>
<dbReference type="RefSeq" id="XP_013939935.1">
    <property type="nucleotide sequence ID" value="XM_014084460.1"/>
</dbReference>
<dbReference type="KEGG" id="tatv:25778657"/>
<dbReference type="Proteomes" id="UP000005426">
    <property type="component" value="Unassembled WGS sequence"/>
</dbReference>
<dbReference type="InterPro" id="IPR038175">
    <property type="entry name" value="CBM21_dom_sf"/>
</dbReference>
<feature type="compositionally biased region" description="Polar residues" evidence="1">
    <location>
        <begin position="49"/>
        <end position="58"/>
    </location>
</feature>
<reference evidence="3 4" key="1">
    <citation type="journal article" date="2011" name="Genome Biol.">
        <title>Comparative genome sequence analysis underscores mycoparasitism as the ancestral life style of Trichoderma.</title>
        <authorList>
            <person name="Kubicek C.P."/>
            <person name="Herrera-Estrella A."/>
            <person name="Seidl-Seiboth V."/>
            <person name="Martinez D.A."/>
            <person name="Druzhinina I.S."/>
            <person name="Thon M."/>
            <person name="Zeilinger S."/>
            <person name="Casas-Flores S."/>
            <person name="Horwitz B.A."/>
            <person name="Mukherjee P.K."/>
            <person name="Mukherjee M."/>
            <person name="Kredics L."/>
            <person name="Alcaraz L.D."/>
            <person name="Aerts A."/>
            <person name="Antal Z."/>
            <person name="Atanasova L."/>
            <person name="Cervantes-Badillo M.G."/>
            <person name="Challacombe J."/>
            <person name="Chertkov O."/>
            <person name="McCluskey K."/>
            <person name="Coulpier F."/>
            <person name="Deshpande N."/>
            <person name="von Doehren H."/>
            <person name="Ebbole D.J."/>
            <person name="Esquivel-Naranjo E.U."/>
            <person name="Fekete E."/>
            <person name="Flipphi M."/>
            <person name="Glaser F."/>
            <person name="Gomez-Rodriguez E.Y."/>
            <person name="Gruber S."/>
            <person name="Han C."/>
            <person name="Henrissat B."/>
            <person name="Hermosa R."/>
            <person name="Hernandez-Onate M."/>
            <person name="Karaffa L."/>
            <person name="Kosti I."/>
            <person name="Le Crom S."/>
            <person name="Lindquist E."/>
            <person name="Lucas S."/>
            <person name="Luebeck M."/>
            <person name="Luebeck P.S."/>
            <person name="Margeot A."/>
            <person name="Metz B."/>
            <person name="Misra M."/>
            <person name="Nevalainen H."/>
            <person name="Omann M."/>
            <person name="Packer N."/>
            <person name="Perrone G."/>
            <person name="Uresti-Rivera E.E."/>
            <person name="Salamov A."/>
            <person name="Schmoll M."/>
            <person name="Seiboth B."/>
            <person name="Shapiro H."/>
            <person name="Sukno S."/>
            <person name="Tamayo-Ramos J.A."/>
            <person name="Tisch D."/>
            <person name="Wiest A."/>
            <person name="Wilkinson H.H."/>
            <person name="Zhang M."/>
            <person name="Coutinho P.M."/>
            <person name="Kenerley C.M."/>
            <person name="Monte E."/>
            <person name="Baker S.E."/>
            <person name="Grigoriev I.V."/>
        </authorList>
    </citation>
    <scope>NUCLEOTIDE SEQUENCE [LARGE SCALE GENOMIC DNA]</scope>
    <source>
        <strain evidence="4">ATCC 20476 / IMI 206040</strain>
    </source>
</reference>
<dbReference type="eggNOG" id="KOG3986">
    <property type="taxonomic scope" value="Eukaryota"/>
</dbReference>
<dbReference type="InterPro" id="IPR005036">
    <property type="entry name" value="CBM21_dom"/>
</dbReference>
<feature type="compositionally biased region" description="Polar residues" evidence="1">
    <location>
        <begin position="193"/>
        <end position="211"/>
    </location>
</feature>
<organism evidence="3 4">
    <name type="scientific">Hypocrea atroviridis (strain ATCC 20476 / IMI 206040)</name>
    <name type="common">Trichoderma atroviride</name>
    <dbReference type="NCBI Taxonomy" id="452589"/>
    <lineage>
        <taxon>Eukaryota</taxon>
        <taxon>Fungi</taxon>
        <taxon>Dikarya</taxon>
        <taxon>Ascomycota</taxon>
        <taxon>Pezizomycotina</taxon>
        <taxon>Sordariomycetes</taxon>
        <taxon>Hypocreomycetidae</taxon>
        <taxon>Hypocreales</taxon>
        <taxon>Hypocreaceae</taxon>
        <taxon>Trichoderma</taxon>
    </lineage>
</organism>
<dbReference type="Gene3D" id="2.60.40.2440">
    <property type="entry name" value="Carbohydrate binding type-21 domain"/>
    <property type="match status" value="1"/>
</dbReference>
<dbReference type="PANTHER" id="PTHR12307:SF36">
    <property type="entry name" value="GLYCOGEN-BINDING SUBUNIT 76A"/>
    <property type="match status" value="1"/>
</dbReference>
<dbReference type="PANTHER" id="PTHR12307">
    <property type="entry name" value="PROTEIN PHOSPHATASE 1 REGULATORY SUBUNIT"/>
    <property type="match status" value="1"/>
</dbReference>
<dbReference type="STRING" id="452589.G9P7P8"/>
<feature type="compositionally biased region" description="Polar residues" evidence="1">
    <location>
        <begin position="445"/>
        <end position="472"/>
    </location>
</feature>
<feature type="domain" description="CBM21" evidence="2">
    <location>
        <begin position="325"/>
        <end position="437"/>
    </location>
</feature>
<dbReference type="OrthoDB" id="1881at2759"/>
<feature type="compositionally biased region" description="Low complexity" evidence="1">
    <location>
        <begin position="591"/>
        <end position="601"/>
    </location>
</feature>
<evidence type="ECO:0000313" key="3">
    <source>
        <dbReference type="EMBL" id="EHK41638.1"/>
    </source>
</evidence>
<dbReference type="HOGENOM" id="CLU_012287_0_0_1"/>
<dbReference type="InterPro" id="IPR050782">
    <property type="entry name" value="PP1_regulatory_subunit_3"/>
</dbReference>
<protein>
    <submittedName>
        <fullName evidence="3">Carbohydrate-binding module family 21 protein</fullName>
    </submittedName>
</protein>
<name>G9P7P8_HYPAI</name>
<feature type="compositionally biased region" description="Low complexity" evidence="1">
    <location>
        <begin position="738"/>
        <end position="753"/>
    </location>
</feature>
<feature type="compositionally biased region" description="Basic and acidic residues" evidence="1">
    <location>
        <begin position="116"/>
        <end position="131"/>
    </location>
</feature>
<feature type="region of interest" description="Disordered" evidence="1">
    <location>
        <begin position="733"/>
        <end position="753"/>
    </location>
</feature>
<dbReference type="GO" id="GO:2001069">
    <property type="term" value="F:glycogen binding"/>
    <property type="evidence" value="ECO:0007669"/>
    <property type="project" value="TreeGrafter"/>
</dbReference>
<feature type="region of interest" description="Disordered" evidence="1">
    <location>
        <begin position="445"/>
        <end position="485"/>
    </location>
</feature>
<sequence length="782" mass="84726">MPYTPPSHRSPASSATVSPDVSRRSSVTSGQKPSLPRSASYLSKHRRTPSATPSTTEAHATPSPPYGSSDEVKNAANPPVSASLRKSPPPVTDDRGIPNGAIISPPDSASSDSEDDSRPEIRGRKLGKLRDAVSQIPQPRTPSPPAKESRLSLDDDATPRSIMHTSFSAMTLSELNELTELPKRRKGHVRSATDPNASAIMTSADNSQTVSEDSEDDMRPKPPMVRKKSGELVRPALRNFKRPSSMPGTPVFAKAVHFDSHLEHIRHFLQVDRPLAVSAGSSPVENYESDAEYPFPGGEKRGPVARSPPFDWQLITNNFPHDSPQRREQPVRVERVWLSPDQKSMMGSVVVSNISFHKTVVCRFTLDYWKTTSEVVAEFNHEVRPAVTRVSQDRFQFSIKLSDTTNLEMKTLYFCVRYNVNGQEYWDSNNNSNFQVDFRKQFKPQNGKNSFQGAGSRSTGSLPRSNRKQNSAAAAGRPLQMPASFDDFDKKPKFKFDDHLDYLGEHNTPGLRLKTKSTSNLASDNISKGLGLTAPSGLAFANRYDFGASLSAAVQAAKDSATKSSTTKDKDALYMKRNVRDSPSPRMNFGPPLSIPSAPAPSQSTAAAAAAAASSSAPAPGVGLGLGLASSSYEELVSKYCFFGSKTSTAASTPGATRPAEDESVSPTTVSSAVVPHGPLHHAGPAAHHSLHPQRPVDMKLHRPLTADYLAASHSSALDSMSSVLISRDQPSAPKTMPMPHMRSPSPSFSTSPTDAPFFAQQMIQQRFRWGGEPHTATAIRG</sequence>
<feature type="region of interest" description="Disordered" evidence="1">
    <location>
        <begin position="183"/>
        <end position="229"/>
    </location>
</feature>